<dbReference type="GO" id="GO:0008270">
    <property type="term" value="F:zinc ion binding"/>
    <property type="evidence" value="ECO:0007669"/>
    <property type="project" value="UniProtKB-KW"/>
</dbReference>
<evidence type="ECO:0000256" key="7">
    <source>
        <dbReference type="SAM" id="Coils"/>
    </source>
</evidence>
<dbReference type="Pfam" id="PF10168">
    <property type="entry name" value="Nup88"/>
    <property type="match status" value="3"/>
</dbReference>
<proteinExistence type="inferred from homology"/>
<dbReference type="GO" id="GO:0005730">
    <property type="term" value="C:nucleolus"/>
    <property type="evidence" value="ECO:0007669"/>
    <property type="project" value="TreeGrafter"/>
</dbReference>
<comment type="similarity">
    <text evidence="1">Belongs to the KRI1 family.</text>
</comment>
<keyword evidence="5" id="KW-0863">Zinc-finger</keyword>
<reference evidence="10 11" key="1">
    <citation type="journal article" date="2019" name="Philos. Trans. R. Soc. Lond., B, Biol. Sci.">
        <title>Ant behaviour and brain gene expression of defending hosts depend on the ecological success of the intruding social parasite.</title>
        <authorList>
            <person name="Kaur R."/>
            <person name="Stoldt M."/>
            <person name="Jongepier E."/>
            <person name="Feldmeyer B."/>
            <person name="Menzel F."/>
            <person name="Bornberg-Bauer E."/>
            <person name="Foitzik S."/>
        </authorList>
    </citation>
    <scope>NUCLEOTIDE SEQUENCE [LARGE SCALE GENOMIC DNA]</scope>
    <source>
        <tissue evidence="10">Whole body</tissue>
    </source>
</reference>
<accession>A0A4S2KSM7</accession>
<feature type="compositionally biased region" description="Basic and acidic residues" evidence="8">
    <location>
        <begin position="1915"/>
        <end position="1938"/>
    </location>
</feature>
<dbReference type="Gene3D" id="1.10.10.2030">
    <property type="entry name" value="DNA/RNA-binding protein Kin17, conserved domain"/>
    <property type="match status" value="1"/>
</dbReference>
<gene>
    <name evidence="10" type="ORF">DBV15_00626</name>
</gene>
<dbReference type="InterPro" id="IPR024626">
    <property type="entry name" value="Kri1-like_C"/>
</dbReference>
<dbReference type="Gene3D" id="2.30.30.140">
    <property type="match status" value="1"/>
</dbReference>
<keyword evidence="11" id="KW-1185">Reference proteome</keyword>
<feature type="compositionally biased region" description="Basic and acidic residues" evidence="8">
    <location>
        <begin position="86"/>
        <end position="101"/>
    </location>
</feature>
<keyword evidence="7" id="KW-0175">Coiled coil</keyword>
<dbReference type="InterPro" id="IPR056767">
    <property type="entry name" value="C2H2-Znf_KIN17"/>
</dbReference>
<feature type="region of interest" description="Disordered" evidence="8">
    <location>
        <begin position="2222"/>
        <end position="2259"/>
    </location>
</feature>
<evidence type="ECO:0000256" key="3">
    <source>
        <dbReference type="ARBA" id="ARBA00017294"/>
    </source>
</evidence>
<keyword evidence="4" id="KW-0479">Metal-binding</keyword>
<dbReference type="STRING" id="300112.A0A4S2KSM7"/>
<dbReference type="Pfam" id="PF25095">
    <property type="entry name" value="C2H2-zf_KIN17"/>
    <property type="match status" value="1"/>
</dbReference>
<evidence type="ECO:0000259" key="9">
    <source>
        <dbReference type="SMART" id="SM01253"/>
    </source>
</evidence>
<dbReference type="FunFam" id="1.10.10.2030:FF:000001">
    <property type="entry name" value="DNA/RNA-binding protein KIN17, putative"/>
    <property type="match status" value="1"/>
</dbReference>
<feature type="region of interest" description="Disordered" evidence="8">
    <location>
        <begin position="2451"/>
        <end position="2471"/>
    </location>
</feature>
<evidence type="ECO:0000256" key="6">
    <source>
        <dbReference type="ARBA" id="ARBA00022833"/>
    </source>
</evidence>
<evidence type="ECO:0000256" key="8">
    <source>
        <dbReference type="SAM" id="MobiDB-lite"/>
    </source>
</evidence>
<feature type="region of interest" description="Disordered" evidence="8">
    <location>
        <begin position="83"/>
        <end position="117"/>
    </location>
</feature>
<feature type="region of interest" description="Disordered" evidence="8">
    <location>
        <begin position="2671"/>
        <end position="2795"/>
    </location>
</feature>
<feature type="compositionally biased region" description="Basic and acidic residues" evidence="8">
    <location>
        <begin position="2395"/>
        <end position="2424"/>
    </location>
</feature>
<name>A0A4S2KSM7_9HYME</name>
<dbReference type="InterPro" id="IPR019321">
    <property type="entry name" value="Nucleoporin_Nup88"/>
</dbReference>
<feature type="coiled-coil region" evidence="7">
    <location>
        <begin position="1567"/>
        <end position="1594"/>
    </location>
</feature>
<dbReference type="EMBL" id="QBLH01001127">
    <property type="protein sequence ID" value="TGZ53003.1"/>
    <property type="molecule type" value="Genomic_DNA"/>
</dbReference>
<dbReference type="InterPro" id="IPR018034">
    <property type="entry name" value="Kri1"/>
</dbReference>
<dbReference type="InterPro" id="IPR041330">
    <property type="entry name" value="KN17_SH3"/>
</dbReference>
<dbReference type="Pfam" id="PF12936">
    <property type="entry name" value="Kri1_C"/>
    <property type="match status" value="1"/>
</dbReference>
<evidence type="ECO:0000313" key="10">
    <source>
        <dbReference type="EMBL" id="TGZ53003.1"/>
    </source>
</evidence>
<evidence type="ECO:0000313" key="11">
    <source>
        <dbReference type="Proteomes" id="UP000310200"/>
    </source>
</evidence>
<dbReference type="Pfam" id="PF10357">
    <property type="entry name" value="WH_KIN17"/>
    <property type="match status" value="1"/>
</dbReference>
<evidence type="ECO:0000256" key="1">
    <source>
        <dbReference type="ARBA" id="ARBA00007473"/>
    </source>
</evidence>
<dbReference type="InterPro" id="IPR041995">
    <property type="entry name" value="KOW_KIN17"/>
</dbReference>
<feature type="region of interest" description="Disordered" evidence="8">
    <location>
        <begin position="2391"/>
        <end position="2424"/>
    </location>
</feature>
<dbReference type="Pfam" id="PF25092">
    <property type="entry name" value="SH3_KIN17_C"/>
    <property type="match status" value="1"/>
</dbReference>
<dbReference type="Pfam" id="PF18131">
    <property type="entry name" value="KN17_SH3"/>
    <property type="match status" value="1"/>
</dbReference>
<feature type="compositionally biased region" description="Acidic residues" evidence="8">
    <location>
        <begin position="2675"/>
        <end position="2686"/>
    </location>
</feature>
<feature type="compositionally biased region" description="Polar residues" evidence="8">
    <location>
        <begin position="2726"/>
        <end position="2736"/>
    </location>
</feature>
<dbReference type="Proteomes" id="UP000310200">
    <property type="component" value="Unassembled WGS sequence"/>
</dbReference>
<feature type="coiled-coil region" evidence="7">
    <location>
        <begin position="1163"/>
        <end position="1250"/>
    </location>
</feature>
<feature type="coiled-coil region" evidence="7">
    <location>
        <begin position="1031"/>
        <end position="1131"/>
    </location>
</feature>
<keyword evidence="6" id="KW-0862">Zinc</keyword>
<feature type="compositionally biased region" description="Basic residues" evidence="8">
    <location>
        <begin position="2696"/>
        <end position="2705"/>
    </location>
</feature>
<protein>
    <recommendedName>
        <fullName evidence="3">Protein KRI1 homolog</fullName>
    </recommendedName>
</protein>
<sequence length="2872" mass="333354">MGRTLQPTDPPIFEVTNVLINETATQLALWGKLGIALMELPKRWGKDAVYEGGKEEILCTINAGTFPDFLLIRNSELFPEANEPLISREGKGKRGQHEKEGGRKRKARQRRTTDRRAPLNKLSRLRAAVCAKQALTKITGLPAAARLYSAVSEESQGGDERGLFAEAEHRVALNHNFGDFEATTEIQQARWHPGSTNDSHLLVLTSENSFRLYECELGGAPRLIKCWKVGRAPSSSPSKIPDFTSLGETAVDFDFATPTLRKPELFANDEIKEVMNWNQIEWPILVLRGNGEVLIVRGNVLLENYENPVVLGSLSMYPSTDDNYGIDSCSIMCLQTTPPIVVIAMCTGKIYHAILLREISDYDDDDRKTWSQYGSSYSLHTPDDALYVYECVELELGLLFTDDDKKYNCPIHLHCDKDNSGNYLPSLLNQSILQYLFSTRTKHTNVDEPTPIFGFGLLQEPCILVALLHTGVVIDLSVIDLYYLPRIEQLEPVIDTTKKVNKEPFDVYIKKLLRREISQPITKIGSRSMSLSESLELLYHATNIFRTQHFVRHDKVREEISKKVRALKALKSHLLKELDALIETKKELRQTAERLAERYEDINDKQKELARRAEEVLRLVNYKEPSMTPIERAEAEELKKMDVKIYDMQIRLEQLKKKSAQQTIHTNGIETNGKKKEIVFTRSQEEATKENLSQTYGEKYKEFGRSGTIENVSTSVSSESVVEGKGIFDSPRVRRGRCLQPTPKKFCMRRDLRRTPRNESCTMNLNKTEKLLAAKKKLKEFQLQKKLQVEESLNKQQDSNVTNKSISQCQTNCQTAKVDELCDQKNQNEVKCVEKRYEKHIDDTDVIHKEENVINHFDGASNLPDTIETKVTANNSKITEKSFPILESYPESAALHESGNKDGTHSRLQPDLQFVGNDGRYNLNATVSNGPSTVQKEYLLEMASEVAHVLTDDTDHTEPPNSFNLDLNCRNQFLSSCMEEQKQLHSRVAELEEILATKDSEFEAKLVREISPLKEQLQIHAQTTGILIAEKAELTAALAQSQRTAKQNSEEIEEMSGKLKHSQFRINELEKELAQTRSNSSDTQKNAQQMCIRDRVYDELEKKYHELRKEKEDLELETSELKQKLNLKNTEFITLQQEFQEKAALLSLSELRMQQLTDTSQTLESQHQTVTVLEQQLAQMRETLKLVNNEKNEASRQYQNYVRQLEAQQAKLLNEVESGNKIITDLENRDKSYIQRLSDLEQQLQHEKEKNAIPPPQDRNDEITNLMKSIEQLTAQQERLHIALSERDAEIEMLTKEVQELRDTKDDGADVAKLVQSLESEKLGASRAVSQNQQLKEQLTEMENAFVNLSNAKLDLTEQLQAERNIGRKLNARLNTVETQMDNLKEKLIEKETSLIELEKEKLQNAQITDQMQHYQAQSHHAHTLQQELQNALIYIENLKKENEELLKKLENKVQEESHLLRKAVNDHGDQYLTKNEQNCNDIVTTQNLPLPEDKSISDNIGPIEKLEKRFKETMEKVAELTDEKQKLEHLVLQLQSETETIGEYITLYQKQRAILGERWKEREQTFRQLVEQRNQQQEQLHKLKVLVTELLKKHPETLITSTETCMDCHKDINAGNPTLSDNEKQENTELPLIEDKTASDILDLLTEIKDCKDACITEPNFHPCPWCSGRLITTYILDSFDAAPPVTLATRKVKLRWYCQMCQKQCRDENGFKCHTMSESHHRQLLLFAENAHRYMDEFSREFSQGYLNLLKRQFGTRRVPANRVYQEYISDRGHIHMNATQWLTLTAFVKWLGRTGQCVVDDTEKGWFVTYIDRDPETLAAQEKKAKKEKMDKDDEERLMEFIDKQIEKAKQDTKEEEEGETSKTPLMRPDDTPLVLDIKLKPKPKLLPVLEIKQEKIKSEDSQSVSSGSISVKDEKLKRSNDNETESVKKLKSEDNSPATEGWLREGLMVKVTTKSLGDKYYKAKGIVQSVGTDGFVGKVKLKTPEEVNGHIIRLDQEYLETVIPAIGKEILILWGKHKGMRAIVKKLHIEHYSIDVELEKDKKIVKKLPYEQYRWIHVDQISRTKCSSSKTYPSNMIRRNNCSINGRMFPIYKLITVAYIVLEFIFLLCPGISPISPIMKARYGEDAAFSADESSDSSSSEDENVHNPEFDKEFLITLARLKSKDPSTYDEEVKFFNDIGEPGISESAKAEEEEKKKSKKEKPFFLRDYERKIILERDGRFSSSEDEDDSRQEAKSKMPTYVEEQKELKDSFKHALKDEDEDDLLKIKQKTEEEKHKEEESYKEWLKGQEVEIDPKEKEMLKPLRDFWSDPNLDRNERFLRDYILNNKYMDNESYDVDLEYNHVIHDSDENLSEDEKTIQMQEEFEHKYNFRFEEPDQEFIKRYPRTMENSMRKKDTRRAQKRVEVKQRKEQEKQQKREELKQLKALKRKEIEEKIEKLKEITGNDDMRFDNVDFDSDFDPNEHDRRMKEIFNDEYYAGGEDEMQKPEFPEIDEELDIEPKWDTYDPTTDKIDMEAAPEEPHCEDPDFNMDADYNESRDLQSELIENTKKRKRRKRSKFAELIAKEKPKFDPKQFPSYADYFDQYYSLDYEDMIGDLPCRFKYRKVVPNDYGLSVEEILMADDKELNKWCPLRHALKYKPEHAEKNEIRTYKEKSMNDAHKRKILKSLYTEPEEREEEETEPVTEQTETNDKKRRRKKRAKANNPNESTNTVTISKEKSVHTAENSVQNNLHNNDDRQEDEKNNNTQKKNIINKSKNRKRKNKLNADGDGPISKKMKTDNIVKKDSQMKADTNNIKVENNNERMVSVNKSAGQKKNKNKSSQFNQINTRKRKPDYDDPTMSLNAERLKTYGINAKKLKNKLKYGNKKL</sequence>
<dbReference type="Pfam" id="PF15070">
    <property type="entry name" value="GOLGA2L5"/>
    <property type="match status" value="2"/>
</dbReference>
<evidence type="ECO:0000256" key="4">
    <source>
        <dbReference type="ARBA" id="ARBA00022723"/>
    </source>
</evidence>
<feature type="coiled-coil region" evidence="7">
    <location>
        <begin position="1504"/>
        <end position="1538"/>
    </location>
</feature>
<dbReference type="InterPro" id="IPR019447">
    <property type="entry name" value="DNA/RNA-bd_Kin17_WH-like_dom"/>
</dbReference>
<organism evidence="10 11">
    <name type="scientific">Temnothorax longispinosus</name>
    <dbReference type="NCBI Taxonomy" id="300112"/>
    <lineage>
        <taxon>Eukaryota</taxon>
        <taxon>Metazoa</taxon>
        <taxon>Ecdysozoa</taxon>
        <taxon>Arthropoda</taxon>
        <taxon>Hexapoda</taxon>
        <taxon>Insecta</taxon>
        <taxon>Pterygota</taxon>
        <taxon>Neoptera</taxon>
        <taxon>Endopterygota</taxon>
        <taxon>Hymenoptera</taxon>
        <taxon>Apocrita</taxon>
        <taxon>Aculeata</taxon>
        <taxon>Formicoidea</taxon>
        <taxon>Formicidae</taxon>
        <taxon>Myrmicinae</taxon>
        <taxon>Temnothorax</taxon>
    </lineage>
</organism>
<dbReference type="PANTHER" id="PTHR14490">
    <property type="entry name" value="ZINC FINGER, ZZ TYPE"/>
    <property type="match status" value="1"/>
</dbReference>
<feature type="coiled-coil region" evidence="7">
    <location>
        <begin position="1284"/>
        <end position="1467"/>
    </location>
</feature>
<evidence type="ECO:0000256" key="5">
    <source>
        <dbReference type="ARBA" id="ARBA00022771"/>
    </source>
</evidence>
<dbReference type="InterPro" id="IPR038254">
    <property type="entry name" value="KIN17_WH-like_sf"/>
</dbReference>
<dbReference type="SMART" id="SM01253">
    <property type="entry name" value="Kin17_mid"/>
    <property type="match status" value="1"/>
</dbReference>
<feature type="compositionally biased region" description="Polar residues" evidence="8">
    <location>
        <begin position="2707"/>
        <end position="2718"/>
    </location>
</feature>
<feature type="region of interest" description="Disordered" evidence="8">
    <location>
        <begin position="2812"/>
        <end position="2843"/>
    </location>
</feature>
<dbReference type="GO" id="GO:0000447">
    <property type="term" value="P:endonucleolytic cleavage in ITS1 to separate SSU-rRNA from 5.8S rRNA and LSU-rRNA from tricistronic rRNA transcript (SSU-rRNA, 5.8S rRNA, LSU-rRNA)"/>
    <property type="evidence" value="ECO:0007669"/>
    <property type="project" value="TreeGrafter"/>
</dbReference>
<dbReference type="Pfam" id="PF05178">
    <property type="entry name" value="Kri1"/>
    <property type="match status" value="1"/>
</dbReference>
<feature type="compositionally biased region" description="Low complexity" evidence="8">
    <location>
        <begin position="1905"/>
        <end position="1914"/>
    </location>
</feature>
<feature type="compositionally biased region" description="Basic and acidic residues" evidence="8">
    <location>
        <begin position="2780"/>
        <end position="2792"/>
    </location>
</feature>
<dbReference type="GO" id="GO:0030686">
    <property type="term" value="C:90S preribosome"/>
    <property type="evidence" value="ECO:0007669"/>
    <property type="project" value="TreeGrafter"/>
</dbReference>
<evidence type="ECO:0000256" key="2">
    <source>
        <dbReference type="ARBA" id="ARBA00008517"/>
    </source>
</evidence>
<dbReference type="InterPro" id="IPR043976">
    <property type="entry name" value="GOLGA_cons_dom"/>
</dbReference>
<comment type="similarity">
    <text evidence="2">Belongs to the KIN17 family.</text>
</comment>
<feature type="coiled-coil region" evidence="7">
    <location>
        <begin position="571"/>
        <end position="658"/>
    </location>
</feature>
<dbReference type="PANTHER" id="PTHR14490:SF5">
    <property type="entry name" value="PROTEIN KRI1 HOMOLOG"/>
    <property type="match status" value="1"/>
</dbReference>
<feature type="compositionally biased region" description="Basic and acidic residues" evidence="8">
    <location>
        <begin position="2737"/>
        <end position="2747"/>
    </location>
</feature>
<comment type="caution">
    <text evidence="10">The sequence shown here is derived from an EMBL/GenBank/DDBJ whole genome shotgun (WGS) entry which is preliminary data.</text>
</comment>
<feature type="compositionally biased region" description="Basic and acidic residues" evidence="8">
    <location>
        <begin position="2247"/>
        <end position="2259"/>
    </location>
</feature>
<feature type="region of interest" description="Disordered" evidence="8">
    <location>
        <begin position="1900"/>
        <end position="1942"/>
    </location>
</feature>
<feature type="compositionally biased region" description="Low complexity" evidence="8">
    <location>
        <begin position="2748"/>
        <end position="2758"/>
    </location>
</feature>
<dbReference type="Gene3D" id="2.30.30.30">
    <property type="match status" value="1"/>
</dbReference>
<feature type="domain" description="DNA/RNA-binding protein Kin17 WH-like" evidence="9">
    <location>
        <begin position="1724"/>
        <end position="1850"/>
    </location>
</feature>
<dbReference type="InterPro" id="IPR014722">
    <property type="entry name" value="Rib_uL2_dom2"/>
</dbReference>
<feature type="region of interest" description="Disordered" evidence="8">
    <location>
        <begin position="1849"/>
        <end position="1874"/>
    </location>
</feature>